<protein>
    <submittedName>
        <fullName evidence="1">Uncharacterized protein</fullName>
    </submittedName>
</protein>
<sequence length="319" mass="36621">MSGSRGDPWDQRVRSQLIGKDLVSGLLVYEFPLSSLRKKYRLSLKNDMPPRDKMDNPNITMEEYMRLEEEKARRHGKVYNWETANYGKIWYDEAVYDLRSVETEFPSIVFNESYRLKKHSLVNLRMLLNLIKNLYVPFGISFDPKRYYKDGVCKRMLRRPSVLTKDLHMAYPFLNTPHQYLRFEGLQYTDADIVDFEMRLGGWTLAQSTSLICWLGLEVVHFWEEAGGYDIWGLVAPRPERQQVTTTSAPEATKDDPVAGEGALVVPAPVQIPQPPPPTAGPAQTIGQSLTRVEEDVHEIQGELGDQREILDSMACDFS</sequence>
<reference evidence="1" key="1">
    <citation type="journal article" date="2022" name="Int. J. Mol. Sci.">
        <title>Draft Genome of Tanacetum Coccineum: Genomic Comparison of Closely Related Tanacetum-Family Plants.</title>
        <authorList>
            <person name="Yamashiro T."/>
            <person name="Shiraishi A."/>
            <person name="Nakayama K."/>
            <person name="Satake H."/>
        </authorList>
    </citation>
    <scope>NUCLEOTIDE SEQUENCE</scope>
</reference>
<organism evidence="1 2">
    <name type="scientific">Tanacetum coccineum</name>
    <dbReference type="NCBI Taxonomy" id="301880"/>
    <lineage>
        <taxon>Eukaryota</taxon>
        <taxon>Viridiplantae</taxon>
        <taxon>Streptophyta</taxon>
        <taxon>Embryophyta</taxon>
        <taxon>Tracheophyta</taxon>
        <taxon>Spermatophyta</taxon>
        <taxon>Magnoliopsida</taxon>
        <taxon>eudicotyledons</taxon>
        <taxon>Gunneridae</taxon>
        <taxon>Pentapetalae</taxon>
        <taxon>asterids</taxon>
        <taxon>campanulids</taxon>
        <taxon>Asterales</taxon>
        <taxon>Asteraceae</taxon>
        <taxon>Asteroideae</taxon>
        <taxon>Anthemideae</taxon>
        <taxon>Anthemidinae</taxon>
        <taxon>Tanacetum</taxon>
    </lineage>
</organism>
<gene>
    <name evidence="1" type="ORF">Tco_1016031</name>
</gene>
<dbReference type="Proteomes" id="UP001151760">
    <property type="component" value="Unassembled WGS sequence"/>
</dbReference>
<dbReference type="EMBL" id="BQNB010017555">
    <property type="protein sequence ID" value="GJT64551.1"/>
    <property type="molecule type" value="Genomic_DNA"/>
</dbReference>
<proteinExistence type="predicted"/>
<name>A0ABQ5FMH0_9ASTR</name>
<accession>A0ABQ5FMH0</accession>
<comment type="caution">
    <text evidence="1">The sequence shown here is derived from an EMBL/GenBank/DDBJ whole genome shotgun (WGS) entry which is preliminary data.</text>
</comment>
<reference evidence="1" key="2">
    <citation type="submission" date="2022-01" db="EMBL/GenBank/DDBJ databases">
        <authorList>
            <person name="Yamashiro T."/>
            <person name="Shiraishi A."/>
            <person name="Satake H."/>
            <person name="Nakayama K."/>
        </authorList>
    </citation>
    <scope>NUCLEOTIDE SEQUENCE</scope>
</reference>
<keyword evidence="2" id="KW-1185">Reference proteome</keyword>
<evidence type="ECO:0000313" key="1">
    <source>
        <dbReference type="EMBL" id="GJT64551.1"/>
    </source>
</evidence>
<evidence type="ECO:0000313" key="2">
    <source>
        <dbReference type="Proteomes" id="UP001151760"/>
    </source>
</evidence>